<dbReference type="Gene3D" id="1.10.1740.10">
    <property type="match status" value="1"/>
</dbReference>
<sequence length="184" mass="20566">MDVAQRETASGFALALDASVLARAQRGDASAFEVVYRSYSRPAFGLALRVLGRPAVAEDVVHDAFLRAFERMDGYRGDAPFGAWIKRLVLNAAIDRLRAERRWAGDAEPVDALREVREDPSPLLDAQGLLARLAPRARAVVWLHEMEGWSHPEIAERFRQSESWSKSVLARSLERLRAQQEDAG</sequence>
<dbReference type="InterPro" id="IPR036388">
    <property type="entry name" value="WH-like_DNA-bd_sf"/>
</dbReference>
<keyword evidence="4" id="KW-0804">Transcription</keyword>
<keyword evidence="3" id="KW-0731">Sigma factor</keyword>
<organism evidence="7 8">
    <name type="scientific">Pseudomarimonas salicorniae</name>
    <dbReference type="NCBI Taxonomy" id="2933270"/>
    <lineage>
        <taxon>Bacteria</taxon>
        <taxon>Pseudomonadati</taxon>
        <taxon>Pseudomonadota</taxon>
        <taxon>Gammaproteobacteria</taxon>
        <taxon>Lysobacterales</taxon>
        <taxon>Lysobacteraceae</taxon>
        <taxon>Pseudomarimonas</taxon>
    </lineage>
</organism>
<dbReference type="SUPFAM" id="SSF88946">
    <property type="entry name" value="Sigma2 domain of RNA polymerase sigma factors"/>
    <property type="match status" value="1"/>
</dbReference>
<dbReference type="InterPro" id="IPR014284">
    <property type="entry name" value="RNA_pol_sigma-70_dom"/>
</dbReference>
<dbReference type="InterPro" id="IPR013325">
    <property type="entry name" value="RNA_pol_sigma_r2"/>
</dbReference>
<evidence type="ECO:0000313" key="8">
    <source>
        <dbReference type="Proteomes" id="UP001431449"/>
    </source>
</evidence>
<comment type="similarity">
    <text evidence="1">Belongs to the sigma-70 factor family. ECF subfamily.</text>
</comment>
<dbReference type="InterPro" id="IPR039425">
    <property type="entry name" value="RNA_pol_sigma-70-like"/>
</dbReference>
<feature type="domain" description="RNA polymerase sigma factor 70 region 4 type 2" evidence="6">
    <location>
        <begin position="127"/>
        <end position="176"/>
    </location>
</feature>
<evidence type="ECO:0000259" key="5">
    <source>
        <dbReference type="Pfam" id="PF04542"/>
    </source>
</evidence>
<accession>A0ABT0GJW9</accession>
<dbReference type="PANTHER" id="PTHR43133">
    <property type="entry name" value="RNA POLYMERASE ECF-TYPE SIGMA FACTO"/>
    <property type="match status" value="1"/>
</dbReference>
<dbReference type="PANTHER" id="PTHR43133:SF46">
    <property type="entry name" value="RNA POLYMERASE SIGMA-70 FACTOR ECF SUBFAMILY"/>
    <property type="match status" value="1"/>
</dbReference>
<dbReference type="RefSeq" id="WP_248209918.1">
    <property type="nucleotide sequence ID" value="NZ_JALNMH010000010.1"/>
</dbReference>
<dbReference type="Pfam" id="PF04542">
    <property type="entry name" value="Sigma70_r2"/>
    <property type="match status" value="1"/>
</dbReference>
<dbReference type="Gene3D" id="1.10.10.10">
    <property type="entry name" value="Winged helix-like DNA-binding domain superfamily/Winged helix DNA-binding domain"/>
    <property type="match status" value="1"/>
</dbReference>
<dbReference type="SUPFAM" id="SSF88659">
    <property type="entry name" value="Sigma3 and sigma4 domains of RNA polymerase sigma factors"/>
    <property type="match status" value="1"/>
</dbReference>
<evidence type="ECO:0000256" key="4">
    <source>
        <dbReference type="ARBA" id="ARBA00023163"/>
    </source>
</evidence>
<name>A0ABT0GJW9_9GAMM</name>
<evidence type="ECO:0000256" key="2">
    <source>
        <dbReference type="ARBA" id="ARBA00023015"/>
    </source>
</evidence>
<dbReference type="InterPro" id="IPR013249">
    <property type="entry name" value="RNA_pol_sigma70_r4_t2"/>
</dbReference>
<dbReference type="InterPro" id="IPR007627">
    <property type="entry name" value="RNA_pol_sigma70_r2"/>
</dbReference>
<comment type="caution">
    <text evidence="7">The sequence shown here is derived from an EMBL/GenBank/DDBJ whole genome shotgun (WGS) entry which is preliminary data.</text>
</comment>
<reference evidence="7" key="1">
    <citation type="submission" date="2022-04" db="EMBL/GenBank/DDBJ databases">
        <title>Lysobacter sp. CAU 1642 isolated from sea sand.</title>
        <authorList>
            <person name="Kim W."/>
        </authorList>
    </citation>
    <scope>NUCLEOTIDE SEQUENCE</scope>
    <source>
        <strain evidence="7">CAU 1642</strain>
    </source>
</reference>
<proteinExistence type="inferred from homology"/>
<dbReference type="NCBIfam" id="TIGR02937">
    <property type="entry name" value="sigma70-ECF"/>
    <property type="match status" value="1"/>
</dbReference>
<evidence type="ECO:0000256" key="1">
    <source>
        <dbReference type="ARBA" id="ARBA00010641"/>
    </source>
</evidence>
<keyword evidence="2" id="KW-0805">Transcription regulation</keyword>
<feature type="domain" description="RNA polymerase sigma-70 region 2" evidence="5">
    <location>
        <begin position="36"/>
        <end position="102"/>
    </location>
</feature>
<protein>
    <submittedName>
        <fullName evidence="7">RNA polymerase sigma factor</fullName>
    </submittedName>
</protein>
<dbReference type="EMBL" id="JALNMH010000010">
    <property type="protein sequence ID" value="MCK7594509.1"/>
    <property type="molecule type" value="Genomic_DNA"/>
</dbReference>
<evidence type="ECO:0000256" key="3">
    <source>
        <dbReference type="ARBA" id="ARBA00023082"/>
    </source>
</evidence>
<dbReference type="Pfam" id="PF08281">
    <property type="entry name" value="Sigma70_r4_2"/>
    <property type="match status" value="1"/>
</dbReference>
<dbReference type="Proteomes" id="UP001431449">
    <property type="component" value="Unassembled WGS sequence"/>
</dbReference>
<dbReference type="InterPro" id="IPR013324">
    <property type="entry name" value="RNA_pol_sigma_r3/r4-like"/>
</dbReference>
<keyword evidence="8" id="KW-1185">Reference proteome</keyword>
<evidence type="ECO:0000259" key="6">
    <source>
        <dbReference type="Pfam" id="PF08281"/>
    </source>
</evidence>
<gene>
    <name evidence="7" type="ORF">M0G41_12610</name>
</gene>
<evidence type="ECO:0000313" key="7">
    <source>
        <dbReference type="EMBL" id="MCK7594509.1"/>
    </source>
</evidence>